<dbReference type="Proteomes" id="UP000563523">
    <property type="component" value="Unassembled WGS sequence"/>
</dbReference>
<protein>
    <submittedName>
        <fullName evidence="1">Uncharacterized protein</fullName>
    </submittedName>
</protein>
<organism evidence="1 2">
    <name type="scientific">Bombilactobacillus apium</name>
    <dbReference type="NCBI Taxonomy" id="2675299"/>
    <lineage>
        <taxon>Bacteria</taxon>
        <taxon>Bacillati</taxon>
        <taxon>Bacillota</taxon>
        <taxon>Bacilli</taxon>
        <taxon>Lactobacillales</taxon>
        <taxon>Lactobacillaceae</taxon>
        <taxon>Bombilactobacillus</taxon>
    </lineage>
</organism>
<evidence type="ECO:0000313" key="2">
    <source>
        <dbReference type="Proteomes" id="UP000563523"/>
    </source>
</evidence>
<name>A0A850R7S0_9LACO</name>
<dbReference type="AlphaFoldDB" id="A0A850R7S0"/>
<gene>
    <name evidence="1" type="ORF">HU830_06130</name>
</gene>
<sequence length="70" mass="7915">MGSLFLLTLRMINGQAWHWTSLKTESCLWESRILLLIFGTVEKKSSQPMIDFQLFRNPAFVSSAVVGLLG</sequence>
<keyword evidence="2" id="KW-1185">Reference proteome</keyword>
<evidence type="ECO:0000313" key="1">
    <source>
        <dbReference type="EMBL" id="NVY96732.1"/>
    </source>
</evidence>
<comment type="caution">
    <text evidence="1">The sequence shown here is derived from an EMBL/GenBank/DDBJ whole genome shotgun (WGS) entry which is preliminary data.</text>
</comment>
<accession>A0A850R7S0</accession>
<dbReference type="RefSeq" id="WP_176942896.1">
    <property type="nucleotide sequence ID" value="NZ_JABZEC010000005.1"/>
</dbReference>
<dbReference type="EMBL" id="JABZEC010000005">
    <property type="protein sequence ID" value="NVY96732.1"/>
    <property type="molecule type" value="Genomic_DNA"/>
</dbReference>
<reference evidence="1 2" key="1">
    <citation type="submission" date="2020-06" db="EMBL/GenBank/DDBJ databases">
        <authorList>
            <person name="Kang J."/>
        </authorList>
    </citation>
    <scope>NUCLEOTIDE SEQUENCE [LARGE SCALE GENOMIC DNA]</scope>
    <source>
        <strain evidence="1 2">DCY120</strain>
    </source>
</reference>
<proteinExistence type="predicted"/>